<evidence type="ECO:0000313" key="3">
    <source>
        <dbReference type="WBParaSite" id="Pan_g5115.t2"/>
    </source>
</evidence>
<dbReference type="Proteomes" id="UP000492821">
    <property type="component" value="Unassembled WGS sequence"/>
</dbReference>
<protein>
    <submittedName>
        <fullName evidence="3">BTB domain-containing protein</fullName>
    </submittedName>
</protein>
<keyword evidence="2" id="KW-1185">Reference proteome</keyword>
<feature type="compositionally biased region" description="Polar residues" evidence="1">
    <location>
        <begin position="581"/>
        <end position="590"/>
    </location>
</feature>
<accession>A0A7E4ZZC7</accession>
<proteinExistence type="predicted"/>
<feature type="compositionally biased region" description="Low complexity" evidence="1">
    <location>
        <begin position="9"/>
        <end position="29"/>
    </location>
</feature>
<feature type="region of interest" description="Disordered" evidence="1">
    <location>
        <begin position="1"/>
        <end position="30"/>
    </location>
</feature>
<feature type="compositionally biased region" description="Polar residues" evidence="1">
    <location>
        <begin position="513"/>
        <end position="538"/>
    </location>
</feature>
<reference evidence="2" key="1">
    <citation type="journal article" date="2013" name="Genetics">
        <title>The draft genome and transcriptome of Panagrellus redivivus are shaped by the harsh demands of a free-living lifestyle.</title>
        <authorList>
            <person name="Srinivasan J."/>
            <person name="Dillman A.R."/>
            <person name="Macchietto M.G."/>
            <person name="Heikkinen L."/>
            <person name="Lakso M."/>
            <person name="Fracchia K.M."/>
            <person name="Antoshechkin I."/>
            <person name="Mortazavi A."/>
            <person name="Wong G."/>
            <person name="Sternberg P.W."/>
        </authorList>
    </citation>
    <scope>NUCLEOTIDE SEQUENCE [LARGE SCALE GENOMIC DNA]</scope>
    <source>
        <strain evidence="2">MT8872</strain>
    </source>
</reference>
<feature type="region of interest" description="Disordered" evidence="1">
    <location>
        <begin position="454"/>
        <end position="477"/>
    </location>
</feature>
<reference evidence="3" key="2">
    <citation type="submission" date="2020-10" db="UniProtKB">
        <authorList>
            <consortium name="WormBaseParasite"/>
        </authorList>
    </citation>
    <scope>IDENTIFICATION</scope>
</reference>
<dbReference type="AlphaFoldDB" id="A0A7E4ZZC7"/>
<name>A0A7E4ZZC7_PANRE</name>
<dbReference type="WBParaSite" id="Pan_g5115.t2">
    <property type="protein sequence ID" value="Pan_g5115.t2"/>
    <property type="gene ID" value="Pan_g5115"/>
</dbReference>
<feature type="region of interest" description="Disordered" evidence="1">
    <location>
        <begin position="568"/>
        <end position="590"/>
    </location>
</feature>
<feature type="region of interest" description="Disordered" evidence="1">
    <location>
        <begin position="513"/>
        <end position="549"/>
    </location>
</feature>
<organism evidence="2 3">
    <name type="scientific">Panagrellus redivivus</name>
    <name type="common">Microworm</name>
    <dbReference type="NCBI Taxonomy" id="6233"/>
    <lineage>
        <taxon>Eukaryota</taxon>
        <taxon>Metazoa</taxon>
        <taxon>Ecdysozoa</taxon>
        <taxon>Nematoda</taxon>
        <taxon>Chromadorea</taxon>
        <taxon>Rhabditida</taxon>
        <taxon>Tylenchina</taxon>
        <taxon>Panagrolaimomorpha</taxon>
        <taxon>Panagrolaimoidea</taxon>
        <taxon>Panagrolaimidae</taxon>
        <taxon>Panagrellus</taxon>
    </lineage>
</organism>
<sequence>MDSPPSTPSAPTSSSTSFSAPSSTTSEPTLENFDSKCTGMVKGTCSTDCDGEILTFRYVWPLRIAKRLISNGERAVLHVSSPFCTAYNGCQFTWLLRMCDSRVLEMTNFDNPQPSSSRVNVTLYYKDGPTPDVTLDSSSICVTDATGRRILNDTPLEGSEYTLGSGWSPEVASPSTDAQWASFSEYVHANVGAQISVCVDLRIKASWFQPLQYLPSLESANSKLENVCEGVLRDIYTHNLAVPDADFFDMPAEKYAYHRHVFHFACQEIERRLDETLRAQFSASKIQTVFAHIYFNHVIMAETACFEDFVEILEAAASVHFPALKREVERFMCREAIVESADLGFIKKMLLLSERFQLPVLKMVSAGALVDKLISSNSTPTETRTNMREELLQIAEQITTTDDDDSSGDENAETLVHSVVDQLESLAKHIRRVSLSASCGNLPFSIPENEIATNHRSGQASPDGRQGPPNGFFAAPLPTKSLTQLRNAGQLPPTQSGRRSSLKTSRELLSFGSVDSDTSSLTNSPQLSQHSATTNNNVPAAPEKDRRRSVMFVLKTFPFTNEEMDDDVITKSDDDNDLSVPMNSNTLILS</sequence>
<evidence type="ECO:0000313" key="2">
    <source>
        <dbReference type="Proteomes" id="UP000492821"/>
    </source>
</evidence>
<evidence type="ECO:0000256" key="1">
    <source>
        <dbReference type="SAM" id="MobiDB-lite"/>
    </source>
</evidence>